<organism evidence="2 3">
    <name type="scientific">Yersinia kristensenii</name>
    <dbReference type="NCBI Taxonomy" id="28152"/>
    <lineage>
        <taxon>Bacteria</taxon>
        <taxon>Pseudomonadati</taxon>
        <taxon>Pseudomonadota</taxon>
        <taxon>Gammaproteobacteria</taxon>
        <taxon>Enterobacterales</taxon>
        <taxon>Yersiniaceae</taxon>
        <taxon>Yersinia</taxon>
    </lineage>
</organism>
<reference evidence="2 3" key="1">
    <citation type="submission" date="2015-03" db="EMBL/GenBank/DDBJ databases">
        <authorList>
            <person name="Murphy D."/>
        </authorList>
    </citation>
    <scope>NUCLEOTIDE SEQUENCE [LARGE SCALE GENOMIC DNA]</scope>
    <source>
        <strain evidence="2 3">FCF326</strain>
    </source>
</reference>
<accession>A0A0T9L3X2</accession>
<evidence type="ECO:0000256" key="1">
    <source>
        <dbReference type="SAM" id="SignalP"/>
    </source>
</evidence>
<keyword evidence="1" id="KW-0732">Signal</keyword>
<protein>
    <recommendedName>
        <fullName evidence="4">SH3 domain-containing protein</fullName>
    </recommendedName>
</protein>
<gene>
    <name evidence="2" type="ORF">ERS008491_01611</name>
</gene>
<name>A0A0T9L3X2_YERKR</name>
<evidence type="ECO:0000313" key="2">
    <source>
        <dbReference type="EMBL" id="CNE56306.1"/>
    </source>
</evidence>
<sequence>MKFKYIFIFIGLLTANVAVANNKCTDIQAIAKTATINGQSNIPKEPFVVANKRKVYFYTAPDNLCKQGDKFVIAGDFLYAYKIHGNFTYVNYITAKGEEVKGWVNSTELNYLSSIINKTRKKNLNIIDFTVMNQNDWFGLGVSFSNNKTLLKENIISSEYIGDFPNDNGGLNKFYSHVYKDFIVIASNVNYNERLWTMDDEYIISTITLTTPKYHTNRNVKVGDNKSNIINSYSGIELNESNNMISYSLDGMSLIFNLANDKITSIQMSLISELQ</sequence>
<feature type="signal peptide" evidence="1">
    <location>
        <begin position="1"/>
        <end position="20"/>
    </location>
</feature>
<evidence type="ECO:0008006" key="4">
    <source>
        <dbReference type="Google" id="ProtNLM"/>
    </source>
</evidence>
<dbReference type="EMBL" id="CPYI01000005">
    <property type="protein sequence ID" value="CNE56306.1"/>
    <property type="molecule type" value="Genomic_DNA"/>
</dbReference>
<evidence type="ECO:0000313" key="3">
    <source>
        <dbReference type="Proteomes" id="UP000045824"/>
    </source>
</evidence>
<dbReference type="RefSeq" id="WP_050119018.1">
    <property type="nucleotide sequence ID" value="NZ_CAWMAB010000005.1"/>
</dbReference>
<proteinExistence type="predicted"/>
<dbReference type="Proteomes" id="UP000045824">
    <property type="component" value="Unassembled WGS sequence"/>
</dbReference>
<feature type="chain" id="PRO_5006692301" description="SH3 domain-containing protein" evidence="1">
    <location>
        <begin position="21"/>
        <end position="275"/>
    </location>
</feature>
<dbReference type="AlphaFoldDB" id="A0A0T9L3X2"/>